<evidence type="ECO:0000256" key="1">
    <source>
        <dbReference type="ARBA" id="ARBA00022801"/>
    </source>
</evidence>
<dbReference type="GO" id="GO:0009446">
    <property type="term" value="P:putrescine biosynthetic process"/>
    <property type="evidence" value="ECO:0007669"/>
    <property type="project" value="InterPro"/>
</dbReference>
<dbReference type="GO" id="GO:0047632">
    <property type="term" value="F:agmatine deiminase activity"/>
    <property type="evidence" value="ECO:0007669"/>
    <property type="project" value="TreeGrafter"/>
</dbReference>
<keyword evidence="1" id="KW-0378">Hydrolase</keyword>
<dbReference type="AlphaFoldDB" id="A0A395M1C7"/>
<dbReference type="EMBL" id="PHFL01000039">
    <property type="protein sequence ID" value="RFM24593.1"/>
    <property type="molecule type" value="Genomic_DNA"/>
</dbReference>
<evidence type="ECO:0000313" key="2">
    <source>
        <dbReference type="EMBL" id="RFM24593.1"/>
    </source>
</evidence>
<evidence type="ECO:0000313" key="3">
    <source>
        <dbReference type="Proteomes" id="UP000266389"/>
    </source>
</evidence>
<reference evidence="2 3" key="1">
    <citation type="journal article" date="2011" name="ISME J.">
        <title>Community ecology of hot spring cyanobacterial mats: predominant populations and their functional potential.</title>
        <authorList>
            <person name="Klatt C.G."/>
            <person name="Wood J.M."/>
            <person name="Rusch D.B."/>
            <person name="Bateson M.M."/>
            <person name="Hamamura N."/>
            <person name="Heidelberg J.F."/>
            <person name="Grossman A.R."/>
            <person name="Bhaya D."/>
            <person name="Cohan F.M."/>
            <person name="Kuhl M."/>
            <person name="Bryant D.A."/>
            <person name="Ward D.M."/>
        </authorList>
    </citation>
    <scope>NUCLEOTIDE SEQUENCE [LARGE SCALE GENOMIC DNA]</scope>
    <source>
        <strain evidence="2">OS</strain>
    </source>
</reference>
<proteinExistence type="predicted"/>
<protein>
    <submittedName>
        <fullName evidence="2">Agmatine deiminase family protein</fullName>
    </submittedName>
</protein>
<name>A0A395M1C7_9BACT</name>
<organism evidence="2 3">
    <name type="scientific">Candidatus Thermochlorobacter aerophilus</name>
    <dbReference type="NCBI Taxonomy" id="1868324"/>
    <lineage>
        <taxon>Bacteria</taxon>
        <taxon>Pseudomonadati</taxon>
        <taxon>Chlorobiota</taxon>
        <taxon>Chlorobiia</taxon>
        <taxon>Chlorobiales</taxon>
        <taxon>Candidatus Thermochlorobacteriaceae</taxon>
        <taxon>Candidatus Thermochlorobacter</taxon>
    </lineage>
</organism>
<dbReference type="GO" id="GO:0004668">
    <property type="term" value="F:protein-arginine deiminase activity"/>
    <property type="evidence" value="ECO:0007669"/>
    <property type="project" value="InterPro"/>
</dbReference>
<gene>
    <name evidence="2" type="ORF">D0433_04930</name>
</gene>
<dbReference type="SUPFAM" id="SSF55909">
    <property type="entry name" value="Pentein"/>
    <property type="match status" value="1"/>
</dbReference>
<dbReference type="Pfam" id="PF04371">
    <property type="entry name" value="PAD_porph"/>
    <property type="match status" value="1"/>
</dbReference>
<dbReference type="PANTHER" id="PTHR31377:SF0">
    <property type="entry name" value="AGMATINE DEIMINASE-RELATED"/>
    <property type="match status" value="1"/>
</dbReference>
<dbReference type="PANTHER" id="PTHR31377">
    <property type="entry name" value="AGMATINE DEIMINASE-RELATED"/>
    <property type="match status" value="1"/>
</dbReference>
<dbReference type="InterPro" id="IPR007466">
    <property type="entry name" value="Peptidyl-Arg-deiminase_porph"/>
</dbReference>
<dbReference type="Proteomes" id="UP000266389">
    <property type="component" value="Unassembled WGS sequence"/>
</dbReference>
<accession>A0A395M1C7</accession>
<dbReference type="Gene3D" id="3.75.10.10">
    <property type="entry name" value="L-arginine/glycine Amidinotransferase, Chain A"/>
    <property type="match status" value="1"/>
</dbReference>
<sequence length="348" mass="39701">MPPEWFEHKATWLSWPHNPNTWPNKPLEPVQATFIEIIRFLVPHEEVHINVTGEQMEQEIRELVKKSGITRDNVGNIYYHHFPTNDAWCRDHGPNYILREHNGKIEKAIVDWGYNAWGGKYPPFELDDEIPTKIAQWQGLPCFKPPMILEGGSIDVNGKGSLLTTSSCLLNPNRNPHLSKSQIEQYLKDYLGVSHILWLGEGIAGDDTDGHIDDITRFVNPTTIVTAIEEDKSDENYEPLKENYELLKTMTDQDGNPFNVVTIPMPEPIYEQGQRLPASYANFYIANNVVLVPTYRCANDIKALEILQKCFPTRRVQGIDCTDLIWGLGAIHCVTHEEPATDFPLTQT</sequence>
<comment type="caution">
    <text evidence="2">The sequence shown here is derived from an EMBL/GenBank/DDBJ whole genome shotgun (WGS) entry which is preliminary data.</text>
</comment>